<feature type="transmembrane region" description="Helical" evidence="9">
    <location>
        <begin position="291"/>
        <end position="310"/>
    </location>
</feature>
<comment type="caution">
    <text evidence="10">The sequence shown here is derived from an EMBL/GenBank/DDBJ whole genome shotgun (WGS) entry which is preliminary data.</text>
</comment>
<protein>
    <submittedName>
        <fullName evidence="10">AI-2E family transporter</fullName>
    </submittedName>
</protein>
<dbReference type="Proteomes" id="UP000469325">
    <property type="component" value="Unassembled WGS sequence"/>
</dbReference>
<accession>A0A6N7XSQ5</accession>
<comment type="subcellular location">
    <subcellularLocation>
        <location evidence="1">Cell membrane</location>
        <topology evidence="1">Multi-pass membrane protein</topology>
    </subcellularLocation>
</comment>
<dbReference type="Pfam" id="PF01594">
    <property type="entry name" value="AI-2E_transport"/>
    <property type="match status" value="1"/>
</dbReference>
<name>A0A6N7XSQ5_9ACTN</name>
<dbReference type="PANTHER" id="PTHR21716">
    <property type="entry name" value="TRANSMEMBRANE PROTEIN"/>
    <property type="match status" value="1"/>
</dbReference>
<feature type="transmembrane region" description="Helical" evidence="9">
    <location>
        <begin position="202"/>
        <end position="227"/>
    </location>
</feature>
<dbReference type="GO" id="GO:0055085">
    <property type="term" value="P:transmembrane transport"/>
    <property type="evidence" value="ECO:0007669"/>
    <property type="project" value="TreeGrafter"/>
</dbReference>
<evidence type="ECO:0000313" key="11">
    <source>
        <dbReference type="Proteomes" id="UP000469325"/>
    </source>
</evidence>
<evidence type="ECO:0000256" key="6">
    <source>
        <dbReference type="ARBA" id="ARBA00022989"/>
    </source>
</evidence>
<comment type="similarity">
    <text evidence="2">Belongs to the autoinducer-2 exporter (AI-2E) (TC 2.A.86) family.</text>
</comment>
<reference evidence="10 11" key="1">
    <citation type="submission" date="2019-08" db="EMBL/GenBank/DDBJ databases">
        <title>In-depth cultivation of the pig gut microbiome towards novel bacterial diversity and tailored functional studies.</title>
        <authorList>
            <person name="Wylensek D."/>
            <person name="Hitch T.C.A."/>
            <person name="Clavel T."/>
        </authorList>
    </citation>
    <scope>NUCLEOTIDE SEQUENCE [LARGE SCALE GENOMIC DNA]</scope>
    <source>
        <strain evidence="10 11">CA-Schmier-601-WT-1</strain>
    </source>
</reference>
<keyword evidence="4" id="KW-1003">Cell membrane</keyword>
<feature type="transmembrane region" description="Helical" evidence="9">
    <location>
        <begin position="58"/>
        <end position="78"/>
    </location>
</feature>
<keyword evidence="5 9" id="KW-0812">Transmembrane</keyword>
<keyword evidence="3" id="KW-0813">Transport</keyword>
<feature type="transmembrane region" description="Helical" evidence="9">
    <location>
        <begin position="357"/>
        <end position="381"/>
    </location>
</feature>
<evidence type="ECO:0000256" key="4">
    <source>
        <dbReference type="ARBA" id="ARBA00022475"/>
    </source>
</evidence>
<feature type="transmembrane region" description="Helical" evidence="9">
    <location>
        <begin position="84"/>
        <end position="102"/>
    </location>
</feature>
<dbReference type="PANTHER" id="PTHR21716:SF53">
    <property type="entry name" value="PERMEASE PERM-RELATED"/>
    <property type="match status" value="1"/>
</dbReference>
<organism evidence="10 11">
    <name type="scientific">Olsenella porci</name>
    <dbReference type="NCBI Taxonomy" id="2652279"/>
    <lineage>
        <taxon>Bacteria</taxon>
        <taxon>Bacillati</taxon>
        <taxon>Actinomycetota</taxon>
        <taxon>Coriobacteriia</taxon>
        <taxon>Coriobacteriales</taxon>
        <taxon>Atopobiaceae</taxon>
        <taxon>Olsenella</taxon>
    </lineage>
</organism>
<gene>
    <name evidence="10" type="ORF">FYJ68_08080</name>
</gene>
<evidence type="ECO:0000256" key="5">
    <source>
        <dbReference type="ARBA" id="ARBA00022692"/>
    </source>
</evidence>
<sequence length="452" mass="47998">MTLKVLCTRACKNRPALPCCYNDFPSNSGGVLLLVHTSRDSGESETSYRKALHVGAHAWALIGVLVAVVLLAQVAGLVSQALELLLVGVILGFICSPVTNWLEDRNVPRALAAFLALVFVLAVFVLVVVLLAPPFVSQLMQVLQRVPYYVEQVRSAIAEFWTQYGTSETADVKESLDQTVASLSNLGVKMASDATAKLSNGLISNVVSTVNNVFTIFLGLVVAYWLAKDYPGIVREATVIAGPRHRDNLLVLLSILSKSMGGYMRGIVITSTVGGFLSFLGFSLIGHPFAGLMGIVVGIFHFVPVIGPWLAAAIAALLALSVSPMLALESIIVSVVAQNVTDNLVSPLVMQSAVRVHPILSLTGIIIGNALGGVLGMALAIPLTAAARGIFVFYFEKRTGRQLVSENGRLFKGDRFAYDDGSPKPASDALDNDDFLKGSRLVPPGDPGGRGD</sequence>
<proteinExistence type="inferred from homology"/>
<evidence type="ECO:0000256" key="1">
    <source>
        <dbReference type="ARBA" id="ARBA00004651"/>
    </source>
</evidence>
<dbReference type="InterPro" id="IPR002549">
    <property type="entry name" value="AI-2E-like"/>
</dbReference>
<keyword evidence="11" id="KW-1185">Reference proteome</keyword>
<evidence type="ECO:0000313" key="10">
    <source>
        <dbReference type="EMBL" id="MST73066.1"/>
    </source>
</evidence>
<evidence type="ECO:0000256" key="7">
    <source>
        <dbReference type="ARBA" id="ARBA00023136"/>
    </source>
</evidence>
<evidence type="ECO:0000256" key="9">
    <source>
        <dbReference type="SAM" id="Phobius"/>
    </source>
</evidence>
<keyword evidence="6 9" id="KW-1133">Transmembrane helix</keyword>
<feature type="region of interest" description="Disordered" evidence="8">
    <location>
        <begin position="420"/>
        <end position="452"/>
    </location>
</feature>
<dbReference type="AlphaFoldDB" id="A0A6N7XSQ5"/>
<dbReference type="GO" id="GO:0005886">
    <property type="term" value="C:plasma membrane"/>
    <property type="evidence" value="ECO:0007669"/>
    <property type="project" value="UniProtKB-SubCell"/>
</dbReference>
<evidence type="ECO:0000256" key="2">
    <source>
        <dbReference type="ARBA" id="ARBA00009773"/>
    </source>
</evidence>
<feature type="transmembrane region" description="Helical" evidence="9">
    <location>
        <begin position="263"/>
        <end position="285"/>
    </location>
</feature>
<evidence type="ECO:0000256" key="3">
    <source>
        <dbReference type="ARBA" id="ARBA00022448"/>
    </source>
</evidence>
<evidence type="ECO:0000256" key="8">
    <source>
        <dbReference type="SAM" id="MobiDB-lite"/>
    </source>
</evidence>
<feature type="transmembrane region" description="Helical" evidence="9">
    <location>
        <begin position="114"/>
        <end position="136"/>
    </location>
</feature>
<dbReference type="EMBL" id="VUNC01000006">
    <property type="protein sequence ID" value="MST73066.1"/>
    <property type="molecule type" value="Genomic_DNA"/>
</dbReference>
<keyword evidence="7 9" id="KW-0472">Membrane</keyword>